<evidence type="ECO:0000256" key="2">
    <source>
        <dbReference type="ARBA" id="ARBA00022475"/>
    </source>
</evidence>
<keyword evidence="5 6" id="KW-0472">Membrane</keyword>
<sequence length="105" mass="12092">MAHVQGQQHPISLYLKIWGLLFVLSTLSYLVDYFHFHGYLRWTLIITFMLLKAGLIVSIFMHMAWERLAMVYAILVPPLCLLVLVGLMASEADYVFLSRVISFGQ</sequence>
<dbReference type="EMBL" id="CABVHW010000015">
    <property type="protein sequence ID" value="VVO18884.1"/>
    <property type="molecule type" value="Genomic_DNA"/>
</dbReference>
<dbReference type="Pfam" id="PF03626">
    <property type="entry name" value="COX4_pro"/>
    <property type="match status" value="1"/>
</dbReference>
<dbReference type="InterPro" id="IPR005171">
    <property type="entry name" value="Cyt_c_oxidase_su4_prok"/>
</dbReference>
<feature type="transmembrane region" description="Helical" evidence="6">
    <location>
        <begin position="12"/>
        <end position="30"/>
    </location>
</feature>
<evidence type="ECO:0000256" key="3">
    <source>
        <dbReference type="ARBA" id="ARBA00022692"/>
    </source>
</evidence>
<keyword evidence="2" id="KW-1003">Cell membrane</keyword>
<dbReference type="AlphaFoldDB" id="A0A5E7E2J4"/>
<evidence type="ECO:0000313" key="7">
    <source>
        <dbReference type="EMBL" id="VVO18884.1"/>
    </source>
</evidence>
<dbReference type="GO" id="GO:0005886">
    <property type="term" value="C:plasma membrane"/>
    <property type="evidence" value="ECO:0007669"/>
    <property type="project" value="UniProtKB-SubCell"/>
</dbReference>
<feature type="transmembrane region" description="Helical" evidence="6">
    <location>
        <begin position="68"/>
        <end position="89"/>
    </location>
</feature>
<gene>
    <name evidence="7" type="ORF">PS710_04075</name>
</gene>
<name>A0A5E7E2J4_PSEFL</name>
<evidence type="ECO:0000256" key="5">
    <source>
        <dbReference type="ARBA" id="ARBA00023136"/>
    </source>
</evidence>
<evidence type="ECO:0000313" key="8">
    <source>
        <dbReference type="Proteomes" id="UP000381093"/>
    </source>
</evidence>
<accession>A0A5E7E2J4</accession>
<keyword evidence="3 6" id="KW-0812">Transmembrane</keyword>
<proteinExistence type="predicted"/>
<evidence type="ECO:0008006" key="9">
    <source>
        <dbReference type="Google" id="ProtNLM"/>
    </source>
</evidence>
<protein>
    <recommendedName>
        <fullName evidence="9">Cytochrome C oxidase subunit IV</fullName>
    </recommendedName>
</protein>
<evidence type="ECO:0000256" key="6">
    <source>
        <dbReference type="SAM" id="Phobius"/>
    </source>
</evidence>
<evidence type="ECO:0000256" key="4">
    <source>
        <dbReference type="ARBA" id="ARBA00022989"/>
    </source>
</evidence>
<organism evidence="7 8">
    <name type="scientific">Pseudomonas fluorescens</name>
    <dbReference type="NCBI Taxonomy" id="294"/>
    <lineage>
        <taxon>Bacteria</taxon>
        <taxon>Pseudomonadati</taxon>
        <taxon>Pseudomonadota</taxon>
        <taxon>Gammaproteobacteria</taxon>
        <taxon>Pseudomonadales</taxon>
        <taxon>Pseudomonadaceae</taxon>
        <taxon>Pseudomonas</taxon>
    </lineage>
</organism>
<dbReference type="RefSeq" id="WP_150766074.1">
    <property type="nucleotide sequence ID" value="NZ_CABVHW010000015.1"/>
</dbReference>
<reference evidence="7 8" key="1">
    <citation type="submission" date="2019-09" db="EMBL/GenBank/DDBJ databases">
        <authorList>
            <person name="Chandra G."/>
            <person name="Truman W A."/>
        </authorList>
    </citation>
    <scope>NUCLEOTIDE SEQUENCE [LARGE SCALE GENOMIC DNA]</scope>
    <source>
        <strain evidence="7">PS710</strain>
    </source>
</reference>
<comment type="subcellular location">
    <subcellularLocation>
        <location evidence="1">Cell membrane</location>
        <topology evidence="1">Multi-pass membrane protein</topology>
    </subcellularLocation>
</comment>
<dbReference type="Proteomes" id="UP000381093">
    <property type="component" value="Unassembled WGS sequence"/>
</dbReference>
<feature type="transmembrane region" description="Helical" evidence="6">
    <location>
        <begin position="42"/>
        <end position="61"/>
    </location>
</feature>
<keyword evidence="4 6" id="KW-1133">Transmembrane helix</keyword>
<evidence type="ECO:0000256" key="1">
    <source>
        <dbReference type="ARBA" id="ARBA00004651"/>
    </source>
</evidence>